<keyword evidence="4" id="KW-0812">Transmembrane</keyword>
<evidence type="ECO:0000256" key="3">
    <source>
        <dbReference type="ARBA" id="ARBA00023163"/>
    </source>
</evidence>
<dbReference type="PANTHER" id="PTHR43280">
    <property type="entry name" value="ARAC-FAMILY TRANSCRIPTIONAL REGULATOR"/>
    <property type="match status" value="1"/>
</dbReference>
<dbReference type="InterPro" id="IPR001387">
    <property type="entry name" value="Cro/C1-type_HTH"/>
</dbReference>
<dbReference type="OrthoDB" id="9779074at2"/>
<dbReference type="RefSeq" id="WP_130285332.1">
    <property type="nucleotide sequence ID" value="NZ_SGXE01000001.1"/>
</dbReference>
<keyword evidence="3" id="KW-0804">Transcription</keyword>
<organism evidence="6 7">
    <name type="scientific">Aquimarina brevivitae</name>
    <dbReference type="NCBI Taxonomy" id="323412"/>
    <lineage>
        <taxon>Bacteria</taxon>
        <taxon>Pseudomonadati</taxon>
        <taxon>Bacteroidota</taxon>
        <taxon>Flavobacteriia</taxon>
        <taxon>Flavobacteriales</taxon>
        <taxon>Flavobacteriaceae</taxon>
        <taxon>Aquimarina</taxon>
    </lineage>
</organism>
<proteinExistence type="predicted"/>
<feature type="transmembrane region" description="Helical" evidence="4">
    <location>
        <begin position="67"/>
        <end position="85"/>
    </location>
</feature>
<comment type="caution">
    <text evidence="6">The sequence shown here is derived from an EMBL/GenBank/DDBJ whole genome shotgun (WGS) entry which is preliminary data.</text>
</comment>
<sequence>MTLSFVDIINIVGITLSFVLALLILFSKFFRSTTNQYLGFTILIIAIIGLNNWFWDINKHPKIISLLDIPLWQFLYPVTLFMFFYKSAKGNWIASSWYKLLFIPFVVLSLLNGIITFQNIFKLYSLPILTQEVVTTFYKGISLLTAIFPITMMLLSVPLVFSKVKRDAAKWLRWIWTGMTFLIVYGLFLEAGRFFTNQKMSLQVLWVFVTLFISWMSYLGLYKFKLSNDRYQIRLLHRSESQKQTKKGNSYFNEIIRLLSEDKLYRDPNLTRDTLAERLGISAGYVSQIITAETKDNFTSLINQYRIEDVQYMLTNPEFDQYSIVAIGLEAGFSSKTTFFQAFKKATGYTPNAYKKEQRGSDL</sequence>
<name>A0A4Q7PG80_9FLAO</name>
<dbReference type="AlphaFoldDB" id="A0A4Q7PG80"/>
<reference evidence="6 7" key="1">
    <citation type="submission" date="2019-02" db="EMBL/GenBank/DDBJ databases">
        <title>Genomic Encyclopedia of Type Strains, Phase IV (KMG-IV): sequencing the most valuable type-strain genomes for metagenomic binning, comparative biology and taxonomic classification.</title>
        <authorList>
            <person name="Goeker M."/>
        </authorList>
    </citation>
    <scope>NUCLEOTIDE SEQUENCE [LARGE SCALE GENOMIC DNA]</scope>
    <source>
        <strain evidence="6 7">DSM 17196</strain>
    </source>
</reference>
<evidence type="ECO:0000256" key="1">
    <source>
        <dbReference type="ARBA" id="ARBA00023015"/>
    </source>
</evidence>
<feature type="transmembrane region" description="Helical" evidence="4">
    <location>
        <begin position="97"/>
        <end position="121"/>
    </location>
</feature>
<dbReference type="InterPro" id="IPR009057">
    <property type="entry name" value="Homeodomain-like_sf"/>
</dbReference>
<gene>
    <name evidence="6" type="ORF">EV197_0721</name>
</gene>
<feature type="transmembrane region" description="Helical" evidence="4">
    <location>
        <begin position="174"/>
        <end position="192"/>
    </location>
</feature>
<feature type="domain" description="HTH araC/xylS-type" evidence="5">
    <location>
        <begin position="253"/>
        <end position="357"/>
    </location>
</feature>
<dbReference type="GO" id="GO:0003700">
    <property type="term" value="F:DNA-binding transcription factor activity"/>
    <property type="evidence" value="ECO:0007669"/>
    <property type="project" value="InterPro"/>
</dbReference>
<keyword evidence="4" id="KW-1133">Transmembrane helix</keyword>
<dbReference type="SUPFAM" id="SSF46689">
    <property type="entry name" value="Homeodomain-like"/>
    <property type="match status" value="1"/>
</dbReference>
<feature type="transmembrane region" description="Helical" evidence="4">
    <location>
        <begin position="204"/>
        <end position="224"/>
    </location>
</feature>
<dbReference type="Pfam" id="PF12833">
    <property type="entry name" value="HTH_18"/>
    <property type="match status" value="1"/>
</dbReference>
<evidence type="ECO:0000313" key="6">
    <source>
        <dbReference type="EMBL" id="RZS99501.1"/>
    </source>
</evidence>
<dbReference type="CDD" id="cd00093">
    <property type="entry name" value="HTH_XRE"/>
    <property type="match status" value="1"/>
</dbReference>
<feature type="transmembrane region" description="Helical" evidence="4">
    <location>
        <begin position="6"/>
        <end position="25"/>
    </location>
</feature>
<accession>A0A4Q7PG80</accession>
<evidence type="ECO:0000256" key="4">
    <source>
        <dbReference type="SAM" id="Phobius"/>
    </source>
</evidence>
<feature type="transmembrane region" description="Helical" evidence="4">
    <location>
        <begin position="37"/>
        <end position="55"/>
    </location>
</feature>
<dbReference type="PROSITE" id="PS00041">
    <property type="entry name" value="HTH_ARAC_FAMILY_1"/>
    <property type="match status" value="1"/>
</dbReference>
<dbReference type="Gene3D" id="1.10.10.60">
    <property type="entry name" value="Homeodomain-like"/>
    <property type="match status" value="2"/>
</dbReference>
<dbReference type="InterPro" id="IPR018062">
    <property type="entry name" value="HTH_AraC-typ_CS"/>
</dbReference>
<dbReference type="EMBL" id="SGXE01000001">
    <property type="protein sequence ID" value="RZS99501.1"/>
    <property type="molecule type" value="Genomic_DNA"/>
</dbReference>
<dbReference type="InterPro" id="IPR018060">
    <property type="entry name" value="HTH_AraC"/>
</dbReference>
<evidence type="ECO:0000256" key="2">
    <source>
        <dbReference type="ARBA" id="ARBA00023125"/>
    </source>
</evidence>
<dbReference type="Proteomes" id="UP000292262">
    <property type="component" value="Unassembled WGS sequence"/>
</dbReference>
<keyword evidence="1" id="KW-0805">Transcription regulation</keyword>
<evidence type="ECO:0000313" key="7">
    <source>
        <dbReference type="Proteomes" id="UP000292262"/>
    </source>
</evidence>
<evidence type="ECO:0000259" key="5">
    <source>
        <dbReference type="PROSITE" id="PS01124"/>
    </source>
</evidence>
<keyword evidence="7" id="KW-1185">Reference proteome</keyword>
<dbReference type="PROSITE" id="PS01124">
    <property type="entry name" value="HTH_ARAC_FAMILY_2"/>
    <property type="match status" value="1"/>
</dbReference>
<dbReference type="PANTHER" id="PTHR43280:SF29">
    <property type="entry name" value="ARAC-FAMILY TRANSCRIPTIONAL REGULATOR"/>
    <property type="match status" value="1"/>
</dbReference>
<keyword evidence="4" id="KW-0472">Membrane</keyword>
<keyword evidence="2" id="KW-0238">DNA-binding</keyword>
<dbReference type="GO" id="GO:0043565">
    <property type="term" value="F:sequence-specific DNA binding"/>
    <property type="evidence" value="ECO:0007669"/>
    <property type="project" value="InterPro"/>
</dbReference>
<protein>
    <submittedName>
        <fullName evidence="6">Helix-turn-helix protein</fullName>
    </submittedName>
</protein>
<feature type="transmembrane region" description="Helical" evidence="4">
    <location>
        <begin position="141"/>
        <end position="162"/>
    </location>
</feature>
<dbReference type="SMART" id="SM00342">
    <property type="entry name" value="HTH_ARAC"/>
    <property type="match status" value="1"/>
</dbReference>